<evidence type="ECO:0000256" key="3">
    <source>
        <dbReference type="ARBA" id="ARBA00022723"/>
    </source>
</evidence>
<evidence type="ECO:0000256" key="4">
    <source>
        <dbReference type="ARBA" id="ARBA00022982"/>
    </source>
</evidence>
<dbReference type="InterPro" id="IPR005746">
    <property type="entry name" value="Thioredoxin"/>
</dbReference>
<evidence type="ECO:0000256" key="1">
    <source>
        <dbReference type="ARBA" id="ARBA00008987"/>
    </source>
</evidence>
<dbReference type="PROSITE" id="PS00194">
    <property type="entry name" value="THIOREDOXIN_1"/>
    <property type="match status" value="1"/>
</dbReference>
<dbReference type="eggNOG" id="COG3118">
    <property type="taxonomic scope" value="Bacteria"/>
</dbReference>
<dbReference type="InterPro" id="IPR049299">
    <property type="entry name" value="Thio2_N"/>
</dbReference>
<dbReference type="CDD" id="cd02947">
    <property type="entry name" value="TRX_family"/>
    <property type="match status" value="1"/>
</dbReference>
<dbReference type="PRINTS" id="PR00421">
    <property type="entry name" value="THIOREDOXIN"/>
</dbReference>
<evidence type="ECO:0000256" key="7">
    <source>
        <dbReference type="NCBIfam" id="TIGR01068"/>
    </source>
</evidence>
<protein>
    <recommendedName>
        <fullName evidence="7">Thioredoxin</fullName>
    </recommendedName>
</protein>
<evidence type="ECO:0000313" key="10">
    <source>
        <dbReference type="Proteomes" id="UP000002586"/>
    </source>
</evidence>
<dbReference type="NCBIfam" id="NF008229">
    <property type="entry name" value="PRK10996.1"/>
    <property type="match status" value="1"/>
</dbReference>
<reference evidence="10" key="1">
    <citation type="journal article" date="2009" name="Appl. Environ. Microbiol.">
        <title>Complete genome sequence of the chemolithoautotrophic marine magnetotactic coccus strain MC-1.</title>
        <authorList>
            <person name="Schubbe S."/>
            <person name="Williams T.J."/>
            <person name="Xie G."/>
            <person name="Kiss H.E."/>
            <person name="Brettin T.S."/>
            <person name="Martinez D."/>
            <person name="Ross C.A."/>
            <person name="Schuler D."/>
            <person name="Cox B.L."/>
            <person name="Nealson K.H."/>
            <person name="Bazylinski D.A."/>
        </authorList>
    </citation>
    <scope>NUCLEOTIDE SEQUENCE [LARGE SCALE GENOMIC DNA]</scope>
    <source>
        <strain evidence="10">ATCC BAA-1437 / JCM 17883 / MC-1</strain>
    </source>
</reference>
<keyword evidence="10" id="KW-1185">Reference proteome</keyword>
<evidence type="ECO:0000256" key="5">
    <source>
        <dbReference type="ARBA" id="ARBA00023157"/>
    </source>
</evidence>
<dbReference type="SUPFAM" id="SSF52833">
    <property type="entry name" value="Thioredoxin-like"/>
    <property type="match status" value="1"/>
</dbReference>
<evidence type="ECO:0000256" key="2">
    <source>
        <dbReference type="ARBA" id="ARBA00022448"/>
    </source>
</evidence>
<dbReference type="Gene3D" id="3.40.30.10">
    <property type="entry name" value="Glutaredoxin"/>
    <property type="match status" value="1"/>
</dbReference>
<dbReference type="GO" id="GO:0005737">
    <property type="term" value="C:cytoplasm"/>
    <property type="evidence" value="ECO:0007669"/>
    <property type="project" value="TreeGrafter"/>
</dbReference>
<dbReference type="Proteomes" id="UP000002586">
    <property type="component" value="Chromosome"/>
</dbReference>
<dbReference type="STRING" id="156889.Mmc1_0456"/>
<gene>
    <name evidence="9" type="ordered locus">Mmc1_0456</name>
</gene>
<keyword evidence="5" id="KW-1015">Disulfide bond</keyword>
<dbReference type="PROSITE" id="PS51352">
    <property type="entry name" value="THIOREDOXIN_2"/>
    <property type="match status" value="1"/>
</dbReference>
<keyword evidence="3" id="KW-0479">Metal-binding</keyword>
<evidence type="ECO:0000313" key="9">
    <source>
        <dbReference type="EMBL" id="ABK42981.1"/>
    </source>
</evidence>
<name>A0L4T8_MAGMM</name>
<dbReference type="InterPro" id="IPR017937">
    <property type="entry name" value="Thioredoxin_CS"/>
</dbReference>
<comment type="similarity">
    <text evidence="1">Belongs to the thioredoxin family.</text>
</comment>
<sequence length="165" mass="18288">MPRSLFFELSVGNLEMSESLIATCAGCGTGNRIPTNKAGFNARCGKCGEPLNRVGPDFPVTVGELQFHDEVLHSPMPVLVDFWAPWCGPCRQMSPLLADFAREMAGRIKVVKVNTDDNRILANQFNIRSIPTLMLFDHGQLKDQVSGSMTLPALRDWINRILEIS</sequence>
<keyword evidence="2" id="KW-0813">Transport</keyword>
<dbReference type="NCBIfam" id="TIGR01068">
    <property type="entry name" value="thioredoxin"/>
    <property type="match status" value="1"/>
</dbReference>
<dbReference type="PANTHER" id="PTHR45663:SF11">
    <property type="entry name" value="GEO12009P1"/>
    <property type="match status" value="1"/>
</dbReference>
<evidence type="ECO:0000256" key="6">
    <source>
        <dbReference type="ARBA" id="ARBA00023284"/>
    </source>
</evidence>
<dbReference type="InterPro" id="IPR036249">
    <property type="entry name" value="Thioredoxin-like_sf"/>
</dbReference>
<dbReference type="Pfam" id="PF00085">
    <property type="entry name" value="Thioredoxin"/>
    <property type="match status" value="1"/>
</dbReference>
<dbReference type="HOGENOM" id="CLU_090389_10_0_5"/>
<keyword evidence="4" id="KW-0249">Electron transport</keyword>
<proteinExistence type="inferred from homology"/>
<reference evidence="9 10" key="2">
    <citation type="journal article" date="2012" name="Int. J. Syst. Evol. Microbiol.">
        <title>Magnetococcus marinus gen. nov., sp. nov., a marine, magnetotactic bacterium that represents a novel lineage (Magnetococcaceae fam. nov.; Magnetococcales ord. nov.) at the base of the Alphaproteobacteria.</title>
        <authorList>
            <person name="Bazylinski D.A."/>
            <person name="Williams T.J."/>
            <person name="Lefevre C.T."/>
            <person name="Berg R.J."/>
            <person name="Zhang C.L."/>
            <person name="Bowser S.S."/>
            <person name="Dean A.J."/>
            <person name="Beveridge T.J."/>
        </authorList>
    </citation>
    <scope>NUCLEOTIDE SEQUENCE [LARGE SCALE GENOMIC DNA]</scope>
    <source>
        <strain evidence="10">ATCC BAA-1437 / JCM 17883 / MC-1</strain>
    </source>
</reference>
<dbReference type="EMBL" id="CP000471">
    <property type="protein sequence ID" value="ABK42981.1"/>
    <property type="molecule type" value="Genomic_DNA"/>
</dbReference>
<dbReference type="Pfam" id="PF21352">
    <property type="entry name" value="Zn_ribbon_Thio2"/>
    <property type="match status" value="1"/>
</dbReference>
<dbReference type="GO" id="GO:0046872">
    <property type="term" value="F:metal ion binding"/>
    <property type="evidence" value="ECO:0007669"/>
    <property type="project" value="UniProtKB-KW"/>
</dbReference>
<organism evidence="9 10">
    <name type="scientific">Magnetococcus marinus (strain ATCC BAA-1437 / JCM 17883 / MC-1)</name>
    <dbReference type="NCBI Taxonomy" id="156889"/>
    <lineage>
        <taxon>Bacteria</taxon>
        <taxon>Pseudomonadati</taxon>
        <taxon>Pseudomonadota</taxon>
        <taxon>Magnetococcia</taxon>
        <taxon>Magnetococcales</taxon>
        <taxon>Magnetococcaceae</taxon>
        <taxon>Magnetococcus</taxon>
    </lineage>
</organism>
<feature type="domain" description="Thioredoxin" evidence="8">
    <location>
        <begin position="49"/>
        <end position="163"/>
    </location>
</feature>
<dbReference type="PANTHER" id="PTHR45663">
    <property type="entry name" value="GEO12009P1"/>
    <property type="match status" value="1"/>
</dbReference>
<keyword evidence="6" id="KW-0676">Redox-active center</keyword>
<dbReference type="FunFam" id="3.40.30.10:FF:000001">
    <property type="entry name" value="Thioredoxin"/>
    <property type="match status" value="1"/>
</dbReference>
<dbReference type="InterPro" id="IPR013766">
    <property type="entry name" value="Thioredoxin_domain"/>
</dbReference>
<evidence type="ECO:0000259" key="8">
    <source>
        <dbReference type="PROSITE" id="PS51352"/>
    </source>
</evidence>
<dbReference type="AlphaFoldDB" id="A0L4T8"/>
<dbReference type="GO" id="GO:0015035">
    <property type="term" value="F:protein-disulfide reductase activity"/>
    <property type="evidence" value="ECO:0007669"/>
    <property type="project" value="UniProtKB-UniRule"/>
</dbReference>
<dbReference type="KEGG" id="mgm:Mmc1_0456"/>
<accession>A0L4T8</accession>
<dbReference type="Gene3D" id="2.30.30.380">
    <property type="entry name" value="Zn-finger domain of Sec23/24"/>
    <property type="match status" value="1"/>
</dbReference>